<dbReference type="InterPro" id="IPR003441">
    <property type="entry name" value="NAC-dom"/>
</dbReference>
<evidence type="ECO:0000256" key="5">
    <source>
        <dbReference type="ARBA" id="ARBA00023242"/>
    </source>
</evidence>
<keyword evidence="9" id="KW-1185">Reference proteome</keyword>
<protein>
    <recommendedName>
        <fullName evidence="7">NAC domain-containing protein</fullName>
    </recommendedName>
</protein>
<evidence type="ECO:0000256" key="6">
    <source>
        <dbReference type="SAM" id="MobiDB-lite"/>
    </source>
</evidence>
<keyword evidence="4" id="KW-0804">Transcription</keyword>
<keyword evidence="5" id="KW-0539">Nucleus</keyword>
<feature type="compositionally biased region" description="Low complexity" evidence="6">
    <location>
        <begin position="188"/>
        <end position="202"/>
    </location>
</feature>
<dbReference type="EMBL" id="JAKUCV010000113">
    <property type="protein sequence ID" value="KAJ4851183.1"/>
    <property type="molecule type" value="Genomic_DNA"/>
</dbReference>
<evidence type="ECO:0000313" key="9">
    <source>
        <dbReference type="Proteomes" id="UP001141552"/>
    </source>
</evidence>
<dbReference type="SUPFAM" id="SSF101941">
    <property type="entry name" value="NAC domain"/>
    <property type="match status" value="1"/>
</dbReference>
<proteinExistence type="predicted"/>
<comment type="subcellular location">
    <subcellularLocation>
        <location evidence="1">Nucleus</location>
    </subcellularLocation>
</comment>
<keyword evidence="2" id="KW-0805">Transcription regulation</keyword>
<dbReference type="PANTHER" id="PTHR31744">
    <property type="entry name" value="PROTEIN CUP-SHAPED COTYLEDON 2-RELATED"/>
    <property type="match status" value="1"/>
</dbReference>
<evidence type="ECO:0000256" key="3">
    <source>
        <dbReference type="ARBA" id="ARBA00023125"/>
    </source>
</evidence>
<feature type="region of interest" description="Disordered" evidence="6">
    <location>
        <begin position="185"/>
        <end position="204"/>
    </location>
</feature>
<gene>
    <name evidence="8" type="ORF">Tsubulata_000490</name>
</gene>
<dbReference type="PROSITE" id="PS51005">
    <property type="entry name" value="NAC"/>
    <property type="match status" value="1"/>
</dbReference>
<dbReference type="InterPro" id="IPR036093">
    <property type="entry name" value="NAC_dom_sf"/>
</dbReference>
<dbReference type="OrthoDB" id="1891465at2759"/>
<evidence type="ECO:0000259" key="7">
    <source>
        <dbReference type="PROSITE" id="PS51005"/>
    </source>
</evidence>
<keyword evidence="3" id="KW-0238">DNA-binding</keyword>
<dbReference type="Proteomes" id="UP001141552">
    <property type="component" value="Unassembled WGS sequence"/>
</dbReference>
<evidence type="ECO:0000256" key="1">
    <source>
        <dbReference type="ARBA" id="ARBA00004123"/>
    </source>
</evidence>
<evidence type="ECO:0000256" key="4">
    <source>
        <dbReference type="ARBA" id="ARBA00023163"/>
    </source>
</evidence>
<feature type="region of interest" description="Disordered" evidence="6">
    <location>
        <begin position="282"/>
        <end position="309"/>
    </location>
</feature>
<dbReference type="GO" id="GO:0003677">
    <property type="term" value="F:DNA binding"/>
    <property type="evidence" value="ECO:0007669"/>
    <property type="project" value="UniProtKB-KW"/>
</dbReference>
<sequence>MQDQAEDMNLSINGQSQVPPGFRFHPTEEELLHYYLRKKVAYEKIDLDVIREVDLNKLEPWDIQEKCKIGSTPQSDWYFFSHKDKKYPTGSRTNRATAAGFWKATGRDKIIYSGLRRIGLRKTLVFYKGRAPHGQKSDWIMHEYRLDDTTTHETSTGPINPIGEATPEEGWVICRVFRKKNYQKTLDSPKGSTSSSMDSKTSILGEGNDGVLDQILNYMGRSCKMETDHGHPFSSSSLNNISNSSNALRFLSASNSSSLIMCTEGGGVHERFMHLPRLDSPSTVAVNSSPSSIFDQQDPRSYRSSSPSYHQYHSYDEMLTTAENNNNKNNEPCSSTNQLGIITGSFNDHMAASSSVKNQLHPKSSSGKQLINDWVTLDRLVASQLNGHLQQESSKPQYFSCLVSTSDPNNASNPLSLVDDDVAQLSHLQSHRSSSSIQPNSQACSGENDLWSFTKLSSPSSSDPLCHLSV</sequence>
<name>A0A9Q0GKF9_9ROSI</name>
<dbReference type="AlphaFoldDB" id="A0A9Q0GKF9"/>
<dbReference type="PANTHER" id="PTHR31744:SF221">
    <property type="entry name" value="NAC DOMAIN-CONTAINING PROTEIN 43-LIKE"/>
    <property type="match status" value="1"/>
</dbReference>
<reference evidence="8" key="1">
    <citation type="submission" date="2022-02" db="EMBL/GenBank/DDBJ databases">
        <authorList>
            <person name="Henning P.M."/>
            <person name="McCubbin A.G."/>
            <person name="Shore J.S."/>
        </authorList>
    </citation>
    <scope>NUCLEOTIDE SEQUENCE</scope>
    <source>
        <strain evidence="8">F60SS</strain>
        <tissue evidence="8">Leaves</tissue>
    </source>
</reference>
<reference evidence="8" key="2">
    <citation type="journal article" date="2023" name="Plants (Basel)">
        <title>Annotation of the Turnera subulata (Passifloraceae) Draft Genome Reveals the S-Locus Evolved after the Divergence of Turneroideae from Passifloroideae in a Stepwise Manner.</title>
        <authorList>
            <person name="Henning P.M."/>
            <person name="Roalson E.H."/>
            <person name="Mir W."/>
            <person name="McCubbin A.G."/>
            <person name="Shore J.S."/>
        </authorList>
    </citation>
    <scope>NUCLEOTIDE SEQUENCE</scope>
    <source>
        <strain evidence="8">F60SS</strain>
    </source>
</reference>
<evidence type="ECO:0000256" key="2">
    <source>
        <dbReference type="ARBA" id="ARBA00023015"/>
    </source>
</evidence>
<dbReference type="GO" id="GO:0005634">
    <property type="term" value="C:nucleus"/>
    <property type="evidence" value="ECO:0007669"/>
    <property type="project" value="UniProtKB-SubCell"/>
</dbReference>
<dbReference type="Pfam" id="PF02365">
    <property type="entry name" value="NAM"/>
    <property type="match status" value="1"/>
</dbReference>
<comment type="caution">
    <text evidence="8">The sequence shown here is derived from an EMBL/GenBank/DDBJ whole genome shotgun (WGS) entry which is preliminary data.</text>
</comment>
<accession>A0A9Q0GKF9</accession>
<organism evidence="8 9">
    <name type="scientific">Turnera subulata</name>
    <dbReference type="NCBI Taxonomy" id="218843"/>
    <lineage>
        <taxon>Eukaryota</taxon>
        <taxon>Viridiplantae</taxon>
        <taxon>Streptophyta</taxon>
        <taxon>Embryophyta</taxon>
        <taxon>Tracheophyta</taxon>
        <taxon>Spermatophyta</taxon>
        <taxon>Magnoliopsida</taxon>
        <taxon>eudicotyledons</taxon>
        <taxon>Gunneridae</taxon>
        <taxon>Pentapetalae</taxon>
        <taxon>rosids</taxon>
        <taxon>fabids</taxon>
        <taxon>Malpighiales</taxon>
        <taxon>Passifloraceae</taxon>
        <taxon>Turnera</taxon>
    </lineage>
</organism>
<evidence type="ECO:0000313" key="8">
    <source>
        <dbReference type="EMBL" id="KAJ4851183.1"/>
    </source>
</evidence>
<dbReference type="Gene3D" id="2.170.150.80">
    <property type="entry name" value="NAC domain"/>
    <property type="match status" value="1"/>
</dbReference>
<feature type="domain" description="NAC" evidence="7">
    <location>
        <begin position="18"/>
        <end position="179"/>
    </location>
</feature>
<feature type="compositionally biased region" description="Polar residues" evidence="6">
    <location>
        <begin position="282"/>
        <end position="295"/>
    </location>
</feature>
<dbReference type="GO" id="GO:0006355">
    <property type="term" value="P:regulation of DNA-templated transcription"/>
    <property type="evidence" value="ECO:0007669"/>
    <property type="project" value="InterPro"/>
</dbReference>
<dbReference type="FunFam" id="2.170.150.80:FF:000003">
    <property type="entry name" value="NAC domain-containing protein"/>
    <property type="match status" value="1"/>
</dbReference>